<keyword evidence="2" id="KW-0812">Transmembrane</keyword>
<dbReference type="RefSeq" id="WP_330795323.1">
    <property type="nucleotide sequence ID" value="NZ_JAZEWV010000009.1"/>
</dbReference>
<dbReference type="Proteomes" id="UP001344658">
    <property type="component" value="Unassembled WGS sequence"/>
</dbReference>
<keyword evidence="5" id="KW-1185">Reference proteome</keyword>
<dbReference type="InterPro" id="IPR000772">
    <property type="entry name" value="Ricin_B_lectin"/>
</dbReference>
<dbReference type="Pfam" id="PF00652">
    <property type="entry name" value="Ricin_B_lectin"/>
    <property type="match status" value="1"/>
</dbReference>
<feature type="compositionally biased region" description="Gly residues" evidence="1">
    <location>
        <begin position="164"/>
        <end position="181"/>
    </location>
</feature>
<organism evidence="4 5">
    <name type="scientific">Actinacidiphila polyblastidii</name>
    <dbReference type="NCBI Taxonomy" id="3110430"/>
    <lineage>
        <taxon>Bacteria</taxon>
        <taxon>Bacillati</taxon>
        <taxon>Actinomycetota</taxon>
        <taxon>Actinomycetes</taxon>
        <taxon>Kitasatosporales</taxon>
        <taxon>Streptomycetaceae</taxon>
        <taxon>Actinacidiphila</taxon>
    </lineage>
</organism>
<proteinExistence type="predicted"/>
<dbReference type="InterPro" id="IPR035992">
    <property type="entry name" value="Ricin_B-like_lectins"/>
</dbReference>
<comment type="caution">
    <text evidence="4">The sequence shown here is derived from an EMBL/GenBank/DDBJ whole genome shotgun (WGS) entry which is preliminary data.</text>
</comment>
<feature type="transmembrane region" description="Helical" evidence="2">
    <location>
        <begin position="76"/>
        <end position="97"/>
    </location>
</feature>
<name>A0ABU7PBG4_9ACTN</name>
<keyword evidence="2" id="KW-0472">Membrane</keyword>
<dbReference type="SMART" id="SM00458">
    <property type="entry name" value="RICIN"/>
    <property type="match status" value="1"/>
</dbReference>
<dbReference type="PROSITE" id="PS50231">
    <property type="entry name" value="RICIN_B_LECTIN"/>
    <property type="match status" value="1"/>
</dbReference>
<dbReference type="Gene3D" id="2.80.10.50">
    <property type="match status" value="1"/>
</dbReference>
<feature type="region of interest" description="Disordered" evidence="1">
    <location>
        <begin position="1"/>
        <end position="37"/>
    </location>
</feature>
<evidence type="ECO:0000313" key="5">
    <source>
        <dbReference type="Proteomes" id="UP001344658"/>
    </source>
</evidence>
<reference evidence="4 5" key="1">
    <citation type="submission" date="2023-12" db="EMBL/GenBank/DDBJ databases">
        <title>Streptomyces sp. V4-01.</title>
        <authorList>
            <person name="Somphong A."/>
            <person name="Phongsopitanun W."/>
        </authorList>
    </citation>
    <scope>NUCLEOTIDE SEQUENCE [LARGE SCALE GENOMIC DNA]</scope>
    <source>
        <strain evidence="4 5">V4-01</strain>
    </source>
</reference>
<evidence type="ECO:0000256" key="2">
    <source>
        <dbReference type="SAM" id="Phobius"/>
    </source>
</evidence>
<feature type="region of interest" description="Disordered" evidence="1">
    <location>
        <begin position="117"/>
        <end position="209"/>
    </location>
</feature>
<keyword evidence="2" id="KW-1133">Transmembrane helix</keyword>
<dbReference type="EMBL" id="JAZEWV010000009">
    <property type="protein sequence ID" value="MEE4543158.1"/>
    <property type="molecule type" value="Genomic_DNA"/>
</dbReference>
<protein>
    <submittedName>
        <fullName evidence="4">RICIN domain-containing protein</fullName>
    </submittedName>
</protein>
<evidence type="ECO:0000256" key="1">
    <source>
        <dbReference type="SAM" id="MobiDB-lite"/>
    </source>
</evidence>
<evidence type="ECO:0000313" key="4">
    <source>
        <dbReference type="EMBL" id="MEE4543158.1"/>
    </source>
</evidence>
<evidence type="ECO:0000259" key="3">
    <source>
        <dbReference type="SMART" id="SM00458"/>
    </source>
</evidence>
<feature type="domain" description="Ricin B lectin" evidence="3">
    <location>
        <begin position="216"/>
        <end position="344"/>
    </location>
</feature>
<dbReference type="SUPFAM" id="SSF50370">
    <property type="entry name" value="Ricin B-like lectins"/>
    <property type="match status" value="1"/>
</dbReference>
<gene>
    <name evidence="4" type="ORF">V2S66_14415</name>
</gene>
<sequence>MTTPSPFDGSEPTRPPSPADDEEALPPAGADRTGGELPLVRQVAEPAAPGGASFAESFARRHYFSGARLLMPGRRVAVAVAGVTGLAVVGVGVAAGVSRLGGDDTVQAAVTVRSTAGASAPLTHRPSASSGPASHRPSAPPKSRATGKGGGAPAAGGAPALPPQGGGAPVAGAQSGGGGGTPAAAAQGTGSGTSGTVQKPAPPPPKATTAPVVFTGKLLFNFAASRCLATQHRSRAAGTQTVLADCDSSDPSQGWTFRSDGTARDFGGTMCLDVSNPGDYAPVRVAKCSASRAANQRFVLKTSYDLVDVAPDLCVDAKDKNTAAGTVLQLWTCAGTANQKWRTV</sequence>
<accession>A0ABU7PBG4</accession>